<dbReference type="InterPro" id="IPR045063">
    <property type="entry name" value="Dynamin_N"/>
</dbReference>
<dbReference type="Proteomes" id="UP001146793">
    <property type="component" value="Unassembled WGS sequence"/>
</dbReference>
<dbReference type="GO" id="GO:0008017">
    <property type="term" value="F:microtubule binding"/>
    <property type="evidence" value="ECO:0007669"/>
    <property type="project" value="TreeGrafter"/>
</dbReference>
<comment type="similarity">
    <text evidence="3">Belongs to the TRAFAC class dynamin-like GTPase superfamily. Dynamin/Fzo/YdjA family.</text>
</comment>
<dbReference type="InterPro" id="IPR001401">
    <property type="entry name" value="Dynamin_GTPase"/>
</dbReference>
<dbReference type="PANTHER" id="PTHR11566">
    <property type="entry name" value="DYNAMIN"/>
    <property type="match status" value="1"/>
</dbReference>
<dbReference type="GO" id="GO:0003924">
    <property type="term" value="F:GTPase activity"/>
    <property type="evidence" value="ECO:0007669"/>
    <property type="project" value="InterPro"/>
</dbReference>
<dbReference type="AlphaFoldDB" id="A0AAV8A4W1"/>
<feature type="domain" description="Dynamin-type G" evidence="5">
    <location>
        <begin position="22"/>
        <end position="290"/>
    </location>
</feature>
<feature type="domain" description="GED" evidence="4">
    <location>
        <begin position="551"/>
        <end position="642"/>
    </location>
</feature>
<evidence type="ECO:0000256" key="1">
    <source>
        <dbReference type="ARBA" id="ARBA00022741"/>
    </source>
</evidence>
<organism evidence="6 7">
    <name type="scientific">Anaeramoeba flamelloides</name>
    <dbReference type="NCBI Taxonomy" id="1746091"/>
    <lineage>
        <taxon>Eukaryota</taxon>
        <taxon>Metamonada</taxon>
        <taxon>Anaeramoebidae</taxon>
        <taxon>Anaeramoeba</taxon>
    </lineage>
</organism>
<dbReference type="PRINTS" id="PR00195">
    <property type="entry name" value="DYNAMIN"/>
</dbReference>
<evidence type="ECO:0000313" key="7">
    <source>
        <dbReference type="Proteomes" id="UP001146793"/>
    </source>
</evidence>
<dbReference type="Gene3D" id="1.20.120.1240">
    <property type="entry name" value="Dynamin, middle domain"/>
    <property type="match status" value="1"/>
</dbReference>
<dbReference type="InterPro" id="IPR030381">
    <property type="entry name" value="G_DYNAMIN_dom"/>
</dbReference>
<evidence type="ECO:0000256" key="3">
    <source>
        <dbReference type="RuleBase" id="RU003932"/>
    </source>
</evidence>
<dbReference type="SMART" id="SM00053">
    <property type="entry name" value="DYNc"/>
    <property type="match status" value="1"/>
</dbReference>
<gene>
    <name evidence="6" type="ORF">M0812_00270</name>
</gene>
<dbReference type="InterPro" id="IPR003130">
    <property type="entry name" value="GED"/>
</dbReference>
<dbReference type="SMART" id="SM00302">
    <property type="entry name" value="GED"/>
    <property type="match status" value="1"/>
</dbReference>
<dbReference type="Gene3D" id="3.40.50.300">
    <property type="entry name" value="P-loop containing nucleotide triphosphate hydrolases"/>
    <property type="match status" value="1"/>
</dbReference>
<dbReference type="Pfam" id="PF02212">
    <property type="entry name" value="GED"/>
    <property type="match status" value="1"/>
</dbReference>
<protein>
    <submittedName>
        <fullName evidence="6">Dynamin related protein 1 isoform a</fullName>
    </submittedName>
</protein>
<dbReference type="GO" id="GO:0005874">
    <property type="term" value="C:microtubule"/>
    <property type="evidence" value="ECO:0007669"/>
    <property type="project" value="TreeGrafter"/>
</dbReference>
<dbReference type="InterPro" id="IPR019762">
    <property type="entry name" value="Dynamin_GTPase_CS"/>
</dbReference>
<comment type="caution">
    <text evidence="6">The sequence shown here is derived from an EMBL/GenBank/DDBJ whole genome shotgun (WGS) entry which is preliminary data.</text>
</comment>
<dbReference type="GO" id="GO:0016020">
    <property type="term" value="C:membrane"/>
    <property type="evidence" value="ECO:0007669"/>
    <property type="project" value="TreeGrafter"/>
</dbReference>
<dbReference type="InterPro" id="IPR022812">
    <property type="entry name" value="Dynamin"/>
</dbReference>
<dbReference type="Pfam" id="PF01031">
    <property type="entry name" value="Dynamin_M"/>
    <property type="match status" value="1"/>
</dbReference>
<evidence type="ECO:0000256" key="2">
    <source>
        <dbReference type="ARBA" id="ARBA00023134"/>
    </source>
</evidence>
<sequence length="648" mass="74602">MNKDLISIVNELHTILLQLDKKIHLPQIVVVGSQSSGKSSVLEMIVKRDFLPRGKNMVTRRPIIIKLTNPQSNNIKPYARFEHNRKTYYDFEQVRQEIDDETERITGKKNISDKPIVLNIVANDVVNLTLVDLPGLTQNATKYQQKNLPEQIRSLVSSYIKNPNSIILAISESTVDIANSEALKLAKKYDPEGIRTLGVLTKLDLMDRGTDVLDILEGELFPLKLGYIPVVNRSQRDIEQKTSIERCIKKESKWFKDSKAYSDIANKCGSKHLSNQLSKLLLRHIHRTLPGVKEEIEIYVREIERQLKKVSDPFKKLGGNKGAFLMGIFTKFSSEFQNMIDGCSTEISMVEISGGARIYHALNHVFVKYLNELDIRSEVSQKEIRTLMRNLSGTRSFILFSDQCFEILVKKKIKDFLQPSLQCVEMISLELERILKGLKIPQLELFPPLKGAIYTYSRNLIRSRIEQTQKYIENLINIELAFINIKHPQFKSTGSLLTEIKREHPEIEKVKQPSNNRVNKNGRKVNQKNLPRPKTVLTVGEPIDNNEITSAILIKKMVDNMLKILKIKICDSVIKAIFCFLVNESQEELLTHLVTNLYDENKFEKLLLEDKKIVIQRSNLKYNLECYQYALNTLHKIRYTKSRKISAL</sequence>
<dbReference type="CDD" id="cd08771">
    <property type="entry name" value="DLP_1"/>
    <property type="match status" value="1"/>
</dbReference>
<name>A0AAV8A4W1_9EUKA</name>
<dbReference type="EMBL" id="JANTQA010000015">
    <property type="protein sequence ID" value="KAJ3447797.1"/>
    <property type="molecule type" value="Genomic_DNA"/>
</dbReference>
<dbReference type="Pfam" id="PF00350">
    <property type="entry name" value="Dynamin_N"/>
    <property type="match status" value="1"/>
</dbReference>
<dbReference type="SUPFAM" id="SSF52540">
    <property type="entry name" value="P-loop containing nucleoside triphosphate hydrolases"/>
    <property type="match status" value="1"/>
</dbReference>
<dbReference type="GO" id="GO:0005525">
    <property type="term" value="F:GTP binding"/>
    <property type="evidence" value="ECO:0007669"/>
    <property type="project" value="UniProtKB-KW"/>
</dbReference>
<keyword evidence="2 3" id="KW-0342">GTP-binding</keyword>
<dbReference type="InterPro" id="IPR027417">
    <property type="entry name" value="P-loop_NTPase"/>
</dbReference>
<dbReference type="InterPro" id="IPR000375">
    <property type="entry name" value="Dynamin_stalk"/>
</dbReference>
<dbReference type="PANTHER" id="PTHR11566:SF21">
    <property type="entry name" value="DYNAMIN RELATED PROTEIN 1, ISOFORM A"/>
    <property type="match status" value="1"/>
</dbReference>
<dbReference type="GO" id="GO:0005737">
    <property type="term" value="C:cytoplasm"/>
    <property type="evidence" value="ECO:0007669"/>
    <property type="project" value="TreeGrafter"/>
</dbReference>
<evidence type="ECO:0000313" key="6">
    <source>
        <dbReference type="EMBL" id="KAJ3447797.1"/>
    </source>
</evidence>
<dbReference type="PROSITE" id="PS00410">
    <property type="entry name" value="G_DYNAMIN_1"/>
    <property type="match status" value="1"/>
</dbReference>
<dbReference type="PROSITE" id="PS51388">
    <property type="entry name" value="GED"/>
    <property type="match status" value="1"/>
</dbReference>
<evidence type="ECO:0000259" key="4">
    <source>
        <dbReference type="PROSITE" id="PS51388"/>
    </source>
</evidence>
<dbReference type="InterPro" id="IPR020850">
    <property type="entry name" value="GED_dom"/>
</dbReference>
<accession>A0AAV8A4W1</accession>
<reference evidence="6" key="1">
    <citation type="submission" date="2022-08" db="EMBL/GenBank/DDBJ databases">
        <title>Novel sulphate-reducing endosymbionts in the free-living metamonad Anaeramoeba.</title>
        <authorList>
            <person name="Jerlstrom-Hultqvist J."/>
            <person name="Cepicka I."/>
            <person name="Gallot-Lavallee L."/>
            <person name="Salas-Leiva D."/>
            <person name="Curtis B.A."/>
            <person name="Zahonova K."/>
            <person name="Pipaliya S."/>
            <person name="Dacks J."/>
            <person name="Roger A.J."/>
        </authorList>
    </citation>
    <scope>NUCLEOTIDE SEQUENCE</scope>
    <source>
        <strain evidence="6">Busselton2</strain>
    </source>
</reference>
<keyword evidence="1 3" id="KW-0547">Nucleotide-binding</keyword>
<proteinExistence type="inferred from homology"/>
<dbReference type="PROSITE" id="PS51718">
    <property type="entry name" value="G_DYNAMIN_2"/>
    <property type="match status" value="1"/>
</dbReference>
<evidence type="ECO:0000259" key="5">
    <source>
        <dbReference type="PROSITE" id="PS51718"/>
    </source>
</evidence>